<dbReference type="EMBL" id="MFQW01000052">
    <property type="protein sequence ID" value="OGH84972.1"/>
    <property type="molecule type" value="Genomic_DNA"/>
</dbReference>
<dbReference type="InterPro" id="IPR012336">
    <property type="entry name" value="Thioredoxin-like_fold"/>
</dbReference>
<keyword evidence="2" id="KW-0732">Signal</keyword>
<accession>A0A1F6NM01</accession>
<evidence type="ECO:0000313" key="8">
    <source>
        <dbReference type="EMBL" id="OGH84972.1"/>
    </source>
</evidence>
<organism evidence="8 9">
    <name type="scientific">Candidatus Magasanikbacteria bacterium RIFOXYC12_FULL_33_11</name>
    <dbReference type="NCBI Taxonomy" id="1798701"/>
    <lineage>
        <taxon>Bacteria</taxon>
        <taxon>Candidatus Magasanikiibacteriota</taxon>
    </lineage>
</organism>
<evidence type="ECO:0000256" key="2">
    <source>
        <dbReference type="ARBA" id="ARBA00022729"/>
    </source>
</evidence>
<comment type="caution">
    <text evidence="8">The sequence shown here is derived from an EMBL/GenBank/DDBJ whole genome shotgun (WGS) entry which is preliminary data.</text>
</comment>
<proteinExistence type="inferred from homology"/>
<dbReference type="AlphaFoldDB" id="A0A1F6NM01"/>
<keyword evidence="6" id="KW-1133">Transmembrane helix</keyword>
<comment type="similarity">
    <text evidence="1">Belongs to the thioredoxin family. DsbA subfamily.</text>
</comment>
<dbReference type="Pfam" id="PF13462">
    <property type="entry name" value="Thioredoxin_4"/>
    <property type="match status" value="1"/>
</dbReference>
<dbReference type="GO" id="GO:0016491">
    <property type="term" value="F:oxidoreductase activity"/>
    <property type="evidence" value="ECO:0007669"/>
    <property type="project" value="UniProtKB-KW"/>
</dbReference>
<dbReference type="Proteomes" id="UP000178349">
    <property type="component" value="Unassembled WGS sequence"/>
</dbReference>
<evidence type="ECO:0000256" key="4">
    <source>
        <dbReference type="ARBA" id="ARBA00023157"/>
    </source>
</evidence>
<keyword evidence="6" id="KW-0812">Transmembrane</keyword>
<dbReference type="InterPro" id="IPR013766">
    <property type="entry name" value="Thioredoxin_domain"/>
</dbReference>
<evidence type="ECO:0000313" key="9">
    <source>
        <dbReference type="Proteomes" id="UP000178349"/>
    </source>
</evidence>
<sequence>MPQTSKSGKYFFISLASIAGLLLIIFLFYLIYYTIQLRYGSSETIQKIVSTYEKNFSSIIDKDAPADVANYQTLIKSDNPKKGEATAPITIIAFMDFECPYCQDNYSIFKYVTNKYAPVLQIVFKNLPLTEIHSNALPSALAASCANDQGKFWEYYDRLYTDKNLTEENFYSLAKTLGLDSVQFDNCYKNKIHINQIEADLQDAAKIGLRGTPTYVVNGEVVEGEITNQQWDDLIIKYLNKK</sequence>
<evidence type="ECO:0000259" key="7">
    <source>
        <dbReference type="PROSITE" id="PS51352"/>
    </source>
</evidence>
<gene>
    <name evidence="8" type="ORF">A2493_01760</name>
</gene>
<name>A0A1F6NM01_9BACT</name>
<dbReference type="SUPFAM" id="SSF52833">
    <property type="entry name" value="Thioredoxin-like"/>
    <property type="match status" value="1"/>
</dbReference>
<feature type="domain" description="Thioredoxin" evidence="7">
    <location>
        <begin position="58"/>
        <end position="240"/>
    </location>
</feature>
<dbReference type="Gene3D" id="3.40.30.10">
    <property type="entry name" value="Glutaredoxin"/>
    <property type="match status" value="1"/>
</dbReference>
<dbReference type="PANTHER" id="PTHR13887">
    <property type="entry name" value="GLUTATHIONE S-TRANSFERASE KAPPA"/>
    <property type="match status" value="1"/>
</dbReference>
<protein>
    <recommendedName>
        <fullName evidence="7">Thioredoxin domain-containing protein</fullName>
    </recommendedName>
</protein>
<dbReference type="PANTHER" id="PTHR13887:SF14">
    <property type="entry name" value="DISULFIDE BOND FORMATION PROTEIN D"/>
    <property type="match status" value="1"/>
</dbReference>
<keyword evidence="4" id="KW-1015">Disulfide bond</keyword>
<evidence type="ECO:0000256" key="6">
    <source>
        <dbReference type="SAM" id="Phobius"/>
    </source>
</evidence>
<evidence type="ECO:0000256" key="1">
    <source>
        <dbReference type="ARBA" id="ARBA00005791"/>
    </source>
</evidence>
<feature type="transmembrane region" description="Helical" evidence="6">
    <location>
        <begin position="12"/>
        <end position="35"/>
    </location>
</feature>
<evidence type="ECO:0000256" key="5">
    <source>
        <dbReference type="ARBA" id="ARBA00023284"/>
    </source>
</evidence>
<dbReference type="PROSITE" id="PS51352">
    <property type="entry name" value="THIOREDOXIN_2"/>
    <property type="match status" value="1"/>
</dbReference>
<keyword evidence="6" id="KW-0472">Membrane</keyword>
<keyword evidence="3" id="KW-0560">Oxidoreductase</keyword>
<keyword evidence="5" id="KW-0676">Redox-active center</keyword>
<evidence type="ECO:0000256" key="3">
    <source>
        <dbReference type="ARBA" id="ARBA00023002"/>
    </source>
</evidence>
<reference evidence="8 9" key="1">
    <citation type="journal article" date="2016" name="Nat. Commun.">
        <title>Thousands of microbial genomes shed light on interconnected biogeochemical processes in an aquifer system.</title>
        <authorList>
            <person name="Anantharaman K."/>
            <person name="Brown C.T."/>
            <person name="Hug L.A."/>
            <person name="Sharon I."/>
            <person name="Castelle C.J."/>
            <person name="Probst A.J."/>
            <person name="Thomas B.C."/>
            <person name="Singh A."/>
            <person name="Wilkins M.J."/>
            <person name="Karaoz U."/>
            <person name="Brodie E.L."/>
            <person name="Williams K.H."/>
            <person name="Hubbard S.S."/>
            <person name="Banfield J.F."/>
        </authorList>
    </citation>
    <scope>NUCLEOTIDE SEQUENCE [LARGE SCALE GENOMIC DNA]</scope>
</reference>
<dbReference type="InterPro" id="IPR036249">
    <property type="entry name" value="Thioredoxin-like_sf"/>
</dbReference>